<proteinExistence type="predicted"/>
<name>A0A4R0NL37_9SPHI</name>
<dbReference type="PROSITE" id="PS51257">
    <property type="entry name" value="PROKAR_LIPOPROTEIN"/>
    <property type="match status" value="1"/>
</dbReference>
<dbReference type="EMBL" id="SJSL01000002">
    <property type="protein sequence ID" value="TCD01326.1"/>
    <property type="molecule type" value="Genomic_DNA"/>
</dbReference>
<sequence>MKRSNLYKGYVAALFCSTLIFLIGCTKEKGYYETPNVIVGTDLNTYDYLKSKPGVYDSLLLVIDELGMQDILRDSNVTLFAVSNQGFQIALKNLNNTRKAKGQRSIFLKELASGFSSIPSQKVKATGDSANLDTMVARYIVRGQFKTSDFAVGDGLGILSVRGGYPMHGRRLYADAEGMQGGGSEIIEFANTKRSVFTPNWALATTSSVNIKTKNGVVHLLEPDHVFGYDEFASRLTYIPPPPNLFLTPGSTWFMQFQDPNAVDGSVDPGEKFIKVHDGNVLTKFIAVFNPNSNRITMNWVAPEPVISNVYTLSTANDSAPRDPRSWLVEGSLDGVNYVRLDSRQDVVWESRFQMKVFDFDNTVAYKYYRVIILTNWGDGSLMQLSEWTMNYRAPVN</sequence>
<comment type="caution">
    <text evidence="1">The sequence shown here is derived from an EMBL/GenBank/DDBJ whole genome shotgun (WGS) entry which is preliminary data.</text>
</comment>
<reference evidence="1 2" key="1">
    <citation type="submission" date="2019-02" db="EMBL/GenBank/DDBJ databases">
        <title>Pedobacter sp. RP-1-14 sp. nov., isolated from Arctic soil.</title>
        <authorList>
            <person name="Dahal R.H."/>
        </authorList>
    </citation>
    <scope>NUCLEOTIDE SEQUENCE [LARGE SCALE GENOMIC DNA]</scope>
    <source>
        <strain evidence="1 2">RP-1-14</strain>
    </source>
</reference>
<accession>A0A4R0NL37</accession>
<gene>
    <name evidence="1" type="ORF">EZ437_11285</name>
</gene>
<dbReference type="Gene3D" id="2.60.120.260">
    <property type="entry name" value="Galactose-binding domain-like"/>
    <property type="match status" value="1"/>
</dbReference>
<dbReference type="InterPro" id="IPR008979">
    <property type="entry name" value="Galactose-bd-like_sf"/>
</dbReference>
<dbReference type="Gene3D" id="2.30.180.10">
    <property type="entry name" value="FAS1 domain"/>
    <property type="match status" value="1"/>
</dbReference>
<evidence type="ECO:0000313" key="2">
    <source>
        <dbReference type="Proteomes" id="UP000293347"/>
    </source>
</evidence>
<dbReference type="RefSeq" id="WP_131596047.1">
    <property type="nucleotide sequence ID" value="NZ_SJSL01000002.1"/>
</dbReference>
<dbReference type="Proteomes" id="UP000293347">
    <property type="component" value="Unassembled WGS sequence"/>
</dbReference>
<evidence type="ECO:0000313" key="1">
    <source>
        <dbReference type="EMBL" id="TCD01326.1"/>
    </source>
</evidence>
<dbReference type="SUPFAM" id="SSF82153">
    <property type="entry name" value="FAS1 domain"/>
    <property type="match status" value="1"/>
</dbReference>
<dbReference type="AlphaFoldDB" id="A0A4R0NL37"/>
<keyword evidence="2" id="KW-1185">Reference proteome</keyword>
<dbReference type="SUPFAM" id="SSF49785">
    <property type="entry name" value="Galactose-binding domain-like"/>
    <property type="match status" value="1"/>
</dbReference>
<dbReference type="OrthoDB" id="654858at2"/>
<protein>
    <submittedName>
        <fullName evidence="1">ATP/GTP-binding protein</fullName>
    </submittedName>
</protein>
<dbReference type="InterPro" id="IPR036378">
    <property type="entry name" value="FAS1_dom_sf"/>
</dbReference>
<organism evidence="1 2">
    <name type="scientific">Pedobacter psychroterrae</name>
    <dbReference type="NCBI Taxonomy" id="2530453"/>
    <lineage>
        <taxon>Bacteria</taxon>
        <taxon>Pseudomonadati</taxon>
        <taxon>Bacteroidota</taxon>
        <taxon>Sphingobacteriia</taxon>
        <taxon>Sphingobacteriales</taxon>
        <taxon>Sphingobacteriaceae</taxon>
        <taxon>Pedobacter</taxon>
    </lineage>
</organism>